<accession>R0KQ14</accession>
<feature type="region of interest" description="Disordered" evidence="2">
    <location>
        <begin position="229"/>
        <end position="259"/>
    </location>
</feature>
<evidence type="ECO:0000313" key="4">
    <source>
        <dbReference type="Proteomes" id="UP000016935"/>
    </source>
</evidence>
<evidence type="ECO:0000256" key="1">
    <source>
        <dbReference type="SAM" id="Coils"/>
    </source>
</evidence>
<feature type="compositionally biased region" description="Basic and acidic residues" evidence="2">
    <location>
        <begin position="110"/>
        <end position="122"/>
    </location>
</feature>
<gene>
    <name evidence="3" type="ORF">SETTUDRAFT_26270</name>
</gene>
<protein>
    <submittedName>
        <fullName evidence="3">Uncharacterized protein</fullName>
    </submittedName>
</protein>
<dbReference type="RefSeq" id="XP_008022435.1">
    <property type="nucleotide sequence ID" value="XM_008024244.1"/>
</dbReference>
<reference evidence="3 4" key="2">
    <citation type="journal article" date="2013" name="PLoS Genet.">
        <title>Comparative genome structure, secondary metabolite, and effector coding capacity across Cochliobolus pathogens.</title>
        <authorList>
            <person name="Condon B.J."/>
            <person name="Leng Y."/>
            <person name="Wu D."/>
            <person name="Bushley K.E."/>
            <person name="Ohm R.A."/>
            <person name="Otillar R."/>
            <person name="Martin J."/>
            <person name="Schackwitz W."/>
            <person name="Grimwood J."/>
            <person name="MohdZainudin N."/>
            <person name="Xue C."/>
            <person name="Wang R."/>
            <person name="Manning V.A."/>
            <person name="Dhillon B."/>
            <person name="Tu Z.J."/>
            <person name="Steffenson B.J."/>
            <person name="Salamov A."/>
            <person name="Sun H."/>
            <person name="Lowry S."/>
            <person name="LaButti K."/>
            <person name="Han J."/>
            <person name="Copeland A."/>
            <person name="Lindquist E."/>
            <person name="Barry K."/>
            <person name="Schmutz J."/>
            <person name="Baker S.E."/>
            <person name="Ciuffetti L.M."/>
            <person name="Grigoriev I.V."/>
            <person name="Zhong S."/>
            <person name="Turgeon B.G."/>
        </authorList>
    </citation>
    <scope>NUCLEOTIDE SEQUENCE [LARGE SCALE GENOMIC DNA]</scope>
    <source>
        <strain evidence="4">28A</strain>
    </source>
</reference>
<sequence>MCFDLENTYSCGHSTYHQYKCGKGCRSAKEYDIVIRVPCQHCHEQEAASLDQEYAKLKRARGADERRIRRLRARIQEMKEDRRRIQAHAQQIVDATGRRDARKRGNTADLRQDVQAEKRQSGDMDAQPNVGSVISELGKGVGIEFSDGEEGRCKGKAMLKRAAVDGHGLPNQDSDDAERLEEIEAQLKALLIRGQMLMDERKRIKRLVQGCGEHDPDGAVADRFLATPDECPGSSSYTRSWPSEDDAEDGEGLAGTMKPSSLMLGALGIGESHGT</sequence>
<name>R0KQ14_EXST2</name>
<feature type="coiled-coil region" evidence="1">
    <location>
        <begin position="40"/>
        <end position="88"/>
    </location>
</feature>
<dbReference type="AlphaFoldDB" id="R0KQ14"/>
<dbReference type="Proteomes" id="UP000016935">
    <property type="component" value="Unassembled WGS sequence"/>
</dbReference>
<evidence type="ECO:0000313" key="3">
    <source>
        <dbReference type="EMBL" id="EOA89947.1"/>
    </source>
</evidence>
<dbReference type="GeneID" id="19403000"/>
<proteinExistence type="predicted"/>
<keyword evidence="4" id="KW-1185">Reference proteome</keyword>
<dbReference type="EMBL" id="KB908504">
    <property type="protein sequence ID" value="EOA89947.1"/>
    <property type="molecule type" value="Genomic_DNA"/>
</dbReference>
<organism evidence="3 4">
    <name type="scientific">Exserohilum turcicum (strain 28A)</name>
    <name type="common">Northern leaf blight fungus</name>
    <name type="synonym">Setosphaeria turcica</name>
    <dbReference type="NCBI Taxonomy" id="671987"/>
    <lineage>
        <taxon>Eukaryota</taxon>
        <taxon>Fungi</taxon>
        <taxon>Dikarya</taxon>
        <taxon>Ascomycota</taxon>
        <taxon>Pezizomycotina</taxon>
        <taxon>Dothideomycetes</taxon>
        <taxon>Pleosporomycetidae</taxon>
        <taxon>Pleosporales</taxon>
        <taxon>Pleosporineae</taxon>
        <taxon>Pleosporaceae</taxon>
        <taxon>Exserohilum</taxon>
    </lineage>
</organism>
<reference evidence="3 4" key="1">
    <citation type="journal article" date="2012" name="PLoS Pathog.">
        <title>Diverse lifestyles and strategies of plant pathogenesis encoded in the genomes of eighteen Dothideomycetes fungi.</title>
        <authorList>
            <person name="Ohm R.A."/>
            <person name="Feau N."/>
            <person name="Henrissat B."/>
            <person name="Schoch C.L."/>
            <person name="Horwitz B.A."/>
            <person name="Barry K.W."/>
            <person name="Condon B.J."/>
            <person name="Copeland A.C."/>
            <person name="Dhillon B."/>
            <person name="Glaser F."/>
            <person name="Hesse C.N."/>
            <person name="Kosti I."/>
            <person name="LaButti K."/>
            <person name="Lindquist E.A."/>
            <person name="Lucas S."/>
            <person name="Salamov A.A."/>
            <person name="Bradshaw R.E."/>
            <person name="Ciuffetti L."/>
            <person name="Hamelin R.C."/>
            <person name="Kema G.H.J."/>
            <person name="Lawrence C."/>
            <person name="Scott J.A."/>
            <person name="Spatafora J.W."/>
            <person name="Turgeon B.G."/>
            <person name="de Wit P.J.G.M."/>
            <person name="Zhong S."/>
            <person name="Goodwin S.B."/>
            <person name="Grigoriev I.V."/>
        </authorList>
    </citation>
    <scope>NUCLEOTIDE SEQUENCE [LARGE SCALE GENOMIC DNA]</scope>
    <source>
        <strain evidence="4">28A</strain>
    </source>
</reference>
<feature type="region of interest" description="Disordered" evidence="2">
    <location>
        <begin position="90"/>
        <end position="129"/>
    </location>
</feature>
<evidence type="ECO:0000256" key="2">
    <source>
        <dbReference type="SAM" id="MobiDB-lite"/>
    </source>
</evidence>
<keyword evidence="1" id="KW-0175">Coiled coil</keyword>
<dbReference type="HOGENOM" id="CLU_1012529_0_0_1"/>